<name>A0ABQ1KAQ4_9GAMM</name>
<keyword evidence="2" id="KW-1185">Reference proteome</keyword>
<sequence>MGERAQPVADAPSTAAKRMRFIKLNLGSSALGVSIAPAWQGRNEGFESTGVRQFGLGASWLLLFGVC</sequence>
<organism evidence="1 2">
    <name type="scientific">Marinobacterium zhoushanense</name>
    <dbReference type="NCBI Taxonomy" id="1679163"/>
    <lineage>
        <taxon>Bacteria</taxon>
        <taxon>Pseudomonadati</taxon>
        <taxon>Pseudomonadota</taxon>
        <taxon>Gammaproteobacteria</taxon>
        <taxon>Oceanospirillales</taxon>
        <taxon>Oceanospirillaceae</taxon>
        <taxon>Marinobacterium</taxon>
    </lineage>
</organism>
<accession>A0ABQ1KAQ4</accession>
<proteinExistence type="predicted"/>
<comment type="caution">
    <text evidence="1">The sequence shown here is derived from an EMBL/GenBank/DDBJ whole genome shotgun (WGS) entry which is preliminary data.</text>
</comment>
<dbReference type="Proteomes" id="UP000629025">
    <property type="component" value="Unassembled WGS sequence"/>
</dbReference>
<dbReference type="EMBL" id="BMIJ01000003">
    <property type="protein sequence ID" value="GGB90620.1"/>
    <property type="molecule type" value="Genomic_DNA"/>
</dbReference>
<evidence type="ECO:0000313" key="1">
    <source>
        <dbReference type="EMBL" id="GGB90620.1"/>
    </source>
</evidence>
<reference evidence="2" key="1">
    <citation type="journal article" date="2019" name="Int. J. Syst. Evol. Microbiol.">
        <title>The Global Catalogue of Microorganisms (GCM) 10K type strain sequencing project: providing services to taxonomists for standard genome sequencing and annotation.</title>
        <authorList>
            <consortium name="The Broad Institute Genomics Platform"/>
            <consortium name="The Broad Institute Genome Sequencing Center for Infectious Disease"/>
            <person name="Wu L."/>
            <person name="Ma J."/>
        </authorList>
    </citation>
    <scope>NUCLEOTIDE SEQUENCE [LARGE SCALE GENOMIC DNA]</scope>
    <source>
        <strain evidence="2">CGMCC 1.15341</strain>
    </source>
</reference>
<protein>
    <submittedName>
        <fullName evidence="1">Uncharacterized protein</fullName>
    </submittedName>
</protein>
<evidence type="ECO:0000313" key="2">
    <source>
        <dbReference type="Proteomes" id="UP000629025"/>
    </source>
</evidence>
<gene>
    <name evidence="1" type="ORF">GCM10011352_15810</name>
</gene>